<feature type="region of interest" description="Disordered" evidence="8">
    <location>
        <begin position="584"/>
        <end position="603"/>
    </location>
</feature>
<gene>
    <name evidence="10" type="primary">xpsD</name>
    <name evidence="10" type="ORF">PAQ31011_01482</name>
</gene>
<name>A0A5E4TJV8_9BURK</name>
<dbReference type="EMBL" id="CABPSN010000002">
    <property type="protein sequence ID" value="VVD88135.1"/>
    <property type="molecule type" value="Genomic_DNA"/>
</dbReference>
<organism evidence="10 11">
    <name type="scientific">Pandoraea aquatica</name>
    <dbReference type="NCBI Taxonomy" id="2508290"/>
    <lineage>
        <taxon>Bacteria</taxon>
        <taxon>Pseudomonadati</taxon>
        <taxon>Pseudomonadota</taxon>
        <taxon>Betaproteobacteria</taxon>
        <taxon>Burkholderiales</taxon>
        <taxon>Burkholderiaceae</taxon>
        <taxon>Pandoraea</taxon>
    </lineage>
</organism>
<dbReference type="InterPro" id="IPR005644">
    <property type="entry name" value="NolW-like"/>
</dbReference>
<evidence type="ECO:0000256" key="1">
    <source>
        <dbReference type="ARBA" id="ARBA00004370"/>
    </source>
</evidence>
<keyword evidence="3" id="KW-0732">Signal</keyword>
<accession>A0A5E4TJV8</accession>
<protein>
    <submittedName>
        <fullName evidence="10">Type II secretion system protein D</fullName>
    </submittedName>
</protein>
<dbReference type="Gene3D" id="3.55.50.30">
    <property type="match status" value="1"/>
</dbReference>
<evidence type="ECO:0000259" key="9">
    <source>
        <dbReference type="SMART" id="SM00965"/>
    </source>
</evidence>
<dbReference type="InterPro" id="IPR038591">
    <property type="entry name" value="NolW-like_sf"/>
</dbReference>
<comment type="similarity">
    <text evidence="6">Belongs to the bacterial secretin family.</text>
</comment>
<evidence type="ECO:0000256" key="2">
    <source>
        <dbReference type="ARBA" id="ARBA00022448"/>
    </source>
</evidence>
<reference evidence="10 11" key="1">
    <citation type="submission" date="2019-08" db="EMBL/GenBank/DDBJ databases">
        <authorList>
            <person name="Peeters C."/>
        </authorList>
    </citation>
    <scope>NUCLEOTIDE SEQUENCE [LARGE SCALE GENOMIC DNA]</scope>
    <source>
        <strain evidence="10 11">LMG 31011</strain>
    </source>
</reference>
<evidence type="ECO:0000313" key="11">
    <source>
        <dbReference type="Proteomes" id="UP000366819"/>
    </source>
</evidence>
<evidence type="ECO:0000256" key="4">
    <source>
        <dbReference type="ARBA" id="ARBA00023136"/>
    </source>
</evidence>
<dbReference type="RefSeq" id="WP_174990007.1">
    <property type="nucleotide sequence ID" value="NZ_CABPSN010000002.1"/>
</dbReference>
<dbReference type="Pfam" id="PF03958">
    <property type="entry name" value="Secretin_N"/>
    <property type="match status" value="1"/>
</dbReference>
<dbReference type="GO" id="GO:0015627">
    <property type="term" value="C:type II protein secretion system complex"/>
    <property type="evidence" value="ECO:0007669"/>
    <property type="project" value="TreeGrafter"/>
</dbReference>
<keyword evidence="2 7" id="KW-0813">Transport</keyword>
<keyword evidence="5" id="KW-0998">Cell outer membrane</keyword>
<feature type="compositionally biased region" description="Basic and acidic residues" evidence="8">
    <location>
        <begin position="585"/>
        <end position="597"/>
    </location>
</feature>
<evidence type="ECO:0000313" key="10">
    <source>
        <dbReference type="EMBL" id="VVD88135.1"/>
    </source>
</evidence>
<evidence type="ECO:0000256" key="7">
    <source>
        <dbReference type="RuleBase" id="RU004004"/>
    </source>
</evidence>
<proteinExistence type="inferred from homology"/>
<sequence length="709" mass="75882">MFKTYDRSIASTASTPVTPAKLTRLALLCLVPLLGACATPRALSDSEAAVGRGDLTGAVTLLSTRLLEDPESIELRTRYLSLRQQLTAQYLQRAGDAMTQGDDTQARHWLAQTRQLDPSNGMAAQMLDRLETQARLRDQLVDAQAKASVDPQAAIQIVSRVLRQLPDWKEATALASQLRDATDHKTTDNALSPAFHKPVSLNFKSRPLTEIFEMISQITGINFVLDRDIDASATSGLNATRTTAEDAINLLLATNRLEKQVLNANTLIVFPATAEKLGQYRSLTVQTFFLSYANVKQAAAQIKQILRPRDMYVDERLSAITVRDSAEAVDAVARLVELIDLPTSEVTLDVQVLEVINDGSLNLGIDYPSGVSLNLSDSVKDPSGGISLSNLGRLNADALTLDFAGPLARLNLLQKANKTQILANPRIRVRNHEKATISIGERVPVVSTTNANGVVTESVSYQDVGLKLDVEPSVSLNNEIVIKVALDVSNITNQLETKGGLIVYNLSARAAKTTLSARNNETQVLAGLINRHGQDKKAGIPGLSQIPFLGRLFGGESNDSTTTEVVLLITPRIERSLALPASRVSRFDSGTEQRPGEQLRLGNTTHMVISNGTSGAVPTTGGNRPGALPPPFAAPSRNWRPVPPPPPSLGTDARPASAHRPASASDSTTWAADAAKDHAPGAQTPPGARDDASPAVMGGKTFGPQPQGK</sequence>
<evidence type="ECO:0000256" key="5">
    <source>
        <dbReference type="ARBA" id="ARBA00023237"/>
    </source>
</evidence>
<evidence type="ECO:0000256" key="8">
    <source>
        <dbReference type="SAM" id="MobiDB-lite"/>
    </source>
</evidence>
<dbReference type="GO" id="GO:0009306">
    <property type="term" value="P:protein secretion"/>
    <property type="evidence" value="ECO:0007669"/>
    <property type="project" value="InterPro"/>
</dbReference>
<dbReference type="GO" id="GO:0009279">
    <property type="term" value="C:cell outer membrane"/>
    <property type="evidence" value="ECO:0007669"/>
    <property type="project" value="UniProtKB-SubCell"/>
</dbReference>
<comment type="subcellular location">
    <subcellularLocation>
        <location evidence="7">Cell outer membrane</location>
    </subcellularLocation>
    <subcellularLocation>
        <location evidence="1">Membrane</location>
    </subcellularLocation>
</comment>
<dbReference type="PRINTS" id="PR00811">
    <property type="entry name" value="BCTERIALGSPD"/>
</dbReference>
<dbReference type="Gene3D" id="3.30.1370.120">
    <property type="match status" value="1"/>
</dbReference>
<evidence type="ECO:0000256" key="6">
    <source>
        <dbReference type="RuleBase" id="RU004003"/>
    </source>
</evidence>
<dbReference type="InterPro" id="IPR001775">
    <property type="entry name" value="GspD/PilQ"/>
</dbReference>
<keyword evidence="4" id="KW-0472">Membrane</keyword>
<dbReference type="InterPro" id="IPR004846">
    <property type="entry name" value="T2SS/T3SS_dom"/>
</dbReference>
<dbReference type="Pfam" id="PF00263">
    <property type="entry name" value="Secretin"/>
    <property type="match status" value="1"/>
</dbReference>
<dbReference type="PANTHER" id="PTHR30332:SF17">
    <property type="entry name" value="TYPE IV PILIATION SYSTEM PROTEIN DR_0774-RELATED"/>
    <property type="match status" value="1"/>
</dbReference>
<dbReference type="SMART" id="SM00965">
    <property type="entry name" value="STN"/>
    <property type="match status" value="1"/>
</dbReference>
<feature type="compositionally biased region" description="Low complexity" evidence="8">
    <location>
        <begin position="652"/>
        <end position="673"/>
    </location>
</feature>
<evidence type="ECO:0000256" key="3">
    <source>
        <dbReference type="ARBA" id="ARBA00022729"/>
    </source>
</evidence>
<dbReference type="AlphaFoldDB" id="A0A5E4TJV8"/>
<dbReference type="InterPro" id="IPR050810">
    <property type="entry name" value="Bact_Secretion_Sys_Channel"/>
</dbReference>
<dbReference type="Proteomes" id="UP000366819">
    <property type="component" value="Unassembled WGS sequence"/>
</dbReference>
<feature type="domain" description="Secretin/TonB short N-terminal" evidence="9">
    <location>
        <begin position="221"/>
        <end position="272"/>
    </location>
</feature>
<feature type="region of interest" description="Disordered" evidence="8">
    <location>
        <begin position="608"/>
        <end position="709"/>
    </location>
</feature>
<keyword evidence="11" id="KW-1185">Reference proteome</keyword>
<feature type="compositionally biased region" description="Polar residues" evidence="8">
    <location>
        <begin position="608"/>
        <end position="622"/>
    </location>
</feature>
<dbReference type="InterPro" id="IPR011662">
    <property type="entry name" value="Secretin/TonB_short_N"/>
</dbReference>
<dbReference type="PANTHER" id="PTHR30332">
    <property type="entry name" value="PROBABLE GENERAL SECRETION PATHWAY PROTEIN D"/>
    <property type="match status" value="1"/>
</dbReference>